<organism evidence="1 2">
    <name type="scientific">Xenoophorus captivus</name>
    <dbReference type="NCBI Taxonomy" id="1517983"/>
    <lineage>
        <taxon>Eukaryota</taxon>
        <taxon>Metazoa</taxon>
        <taxon>Chordata</taxon>
        <taxon>Craniata</taxon>
        <taxon>Vertebrata</taxon>
        <taxon>Euteleostomi</taxon>
        <taxon>Actinopterygii</taxon>
        <taxon>Neopterygii</taxon>
        <taxon>Teleostei</taxon>
        <taxon>Neoteleostei</taxon>
        <taxon>Acanthomorphata</taxon>
        <taxon>Ovalentaria</taxon>
        <taxon>Atherinomorphae</taxon>
        <taxon>Cyprinodontiformes</taxon>
        <taxon>Goodeidae</taxon>
        <taxon>Xenoophorus</taxon>
    </lineage>
</organism>
<evidence type="ECO:0000313" key="2">
    <source>
        <dbReference type="Proteomes" id="UP001434883"/>
    </source>
</evidence>
<feature type="non-terminal residue" evidence="1">
    <location>
        <position position="1"/>
    </location>
</feature>
<dbReference type="Proteomes" id="UP001434883">
    <property type="component" value="Unassembled WGS sequence"/>
</dbReference>
<evidence type="ECO:0000313" key="1">
    <source>
        <dbReference type="EMBL" id="MEQ2192666.1"/>
    </source>
</evidence>
<dbReference type="InterPro" id="IPR050310">
    <property type="entry name" value="VPS10-sortilin"/>
</dbReference>
<dbReference type="PANTHER" id="PTHR12106">
    <property type="entry name" value="SORTILIN RELATED"/>
    <property type="match status" value="1"/>
</dbReference>
<proteinExistence type="predicted"/>
<comment type="caution">
    <text evidence="1">The sequence shown here is derived from an EMBL/GenBank/DDBJ whole genome shotgun (WGS) entry which is preliminary data.</text>
</comment>
<name>A0ABV0QB29_9TELE</name>
<dbReference type="EMBL" id="JAHRIN010003147">
    <property type="protein sequence ID" value="MEQ2192666.1"/>
    <property type="molecule type" value="Genomic_DNA"/>
</dbReference>
<dbReference type="PANTHER" id="PTHR12106:SF8">
    <property type="entry name" value="VPS10 DOMAIN-CONTAINING RECEPTOR SORCS1"/>
    <property type="match status" value="1"/>
</dbReference>
<accession>A0ABV0QB29</accession>
<gene>
    <name evidence="1" type="ORF">XENOCAPTIV_015207</name>
</gene>
<reference evidence="1 2" key="1">
    <citation type="submission" date="2021-06" db="EMBL/GenBank/DDBJ databases">
        <authorList>
            <person name="Palmer J.M."/>
        </authorList>
    </citation>
    <scope>NUCLEOTIDE SEQUENCE [LARGE SCALE GENOMIC DNA]</scope>
    <source>
        <strain evidence="1 2">XC_2019</strain>
        <tissue evidence="1">Muscle</tissue>
    </source>
</reference>
<protein>
    <submittedName>
        <fullName evidence="1">Uncharacterized protein</fullName>
    </submittedName>
</protein>
<keyword evidence="2" id="KW-1185">Reference proteome</keyword>
<sequence length="182" mass="19791">EWNQNETYNLYVSDTSGVYYTLALENVVSSMGLEGNIMVDLYELMSSCGCADRIKSAVLIGVATQDASYAKSPLRGRLKYLPITKVEFHGLMQPSETRFSPAAAPPGPPAGSQIHLRHTLITHNPPDGRSFSTQRLSLCLVNPIKINGKAGQWGGRVCDEAYDLGGLRIQVDATAKAFTRVS</sequence>